<evidence type="ECO:0000256" key="2">
    <source>
        <dbReference type="ARBA" id="ARBA00022448"/>
    </source>
</evidence>
<evidence type="ECO:0000256" key="9">
    <source>
        <dbReference type="HAMAP-Rule" id="MF_00237"/>
    </source>
</evidence>
<dbReference type="RefSeq" id="WP_052950623.1">
    <property type="nucleotide sequence ID" value="NZ_FQVC01000002.1"/>
</dbReference>
<evidence type="ECO:0000256" key="4">
    <source>
        <dbReference type="ARBA" id="ARBA00022692"/>
    </source>
</evidence>
<keyword evidence="2 9" id="KW-0813">Transport</keyword>
<evidence type="ECO:0000256" key="3">
    <source>
        <dbReference type="ARBA" id="ARBA00022475"/>
    </source>
</evidence>
<feature type="compositionally biased region" description="Low complexity" evidence="10">
    <location>
        <begin position="178"/>
        <end position="191"/>
    </location>
</feature>
<comment type="subcellular location">
    <subcellularLocation>
        <location evidence="9">Cell membrane</location>
        <topology evidence="9">Single-pass membrane protein</topology>
    </subcellularLocation>
    <subcellularLocation>
        <location evidence="1">Membrane</location>
        <topology evidence="1">Single-pass membrane protein</topology>
    </subcellularLocation>
</comment>
<feature type="compositionally biased region" description="Low complexity" evidence="10">
    <location>
        <begin position="200"/>
        <end position="254"/>
    </location>
</feature>
<proteinExistence type="inferred from homology"/>
<dbReference type="OrthoDB" id="7206969at2"/>
<name>A0A1M4VR69_9HYPH</name>
<protein>
    <recommendedName>
        <fullName evidence="9">Sec-independent protein translocase protein TatB</fullName>
    </recommendedName>
</protein>
<evidence type="ECO:0000256" key="6">
    <source>
        <dbReference type="ARBA" id="ARBA00022989"/>
    </source>
</evidence>
<keyword evidence="8 9" id="KW-0472">Membrane</keyword>
<dbReference type="GO" id="GO:0043953">
    <property type="term" value="P:protein transport by the Tat complex"/>
    <property type="evidence" value="ECO:0007669"/>
    <property type="project" value="UniProtKB-UniRule"/>
</dbReference>
<comment type="subunit">
    <text evidence="9">The Tat system comprises two distinct complexes: a TatABC complex, containing multiple copies of TatA, TatB and TatC subunits, and a separate TatA complex, containing only TatA subunits. Substrates initially bind to the TatABC complex, which probably triggers association of the separate TatA complex to form the active translocon.</text>
</comment>
<organism evidence="11 12">
    <name type="scientific">Devosia limi DSM 17137</name>
    <dbReference type="NCBI Taxonomy" id="1121477"/>
    <lineage>
        <taxon>Bacteria</taxon>
        <taxon>Pseudomonadati</taxon>
        <taxon>Pseudomonadota</taxon>
        <taxon>Alphaproteobacteria</taxon>
        <taxon>Hyphomicrobiales</taxon>
        <taxon>Devosiaceae</taxon>
        <taxon>Devosia</taxon>
    </lineage>
</organism>
<dbReference type="GO" id="GO:0033281">
    <property type="term" value="C:TAT protein transport complex"/>
    <property type="evidence" value="ECO:0007669"/>
    <property type="project" value="UniProtKB-UniRule"/>
</dbReference>
<dbReference type="PRINTS" id="PR01506">
    <property type="entry name" value="TATBPROTEIN"/>
</dbReference>
<keyword evidence="7 9" id="KW-0811">Translocation</keyword>
<reference evidence="11 12" key="1">
    <citation type="submission" date="2016-11" db="EMBL/GenBank/DDBJ databases">
        <authorList>
            <person name="Jaros S."/>
            <person name="Januszkiewicz K."/>
            <person name="Wedrychowicz H."/>
        </authorList>
    </citation>
    <scope>NUCLEOTIDE SEQUENCE [LARGE SCALE GENOMIC DNA]</scope>
    <source>
        <strain evidence="11 12">DSM 17137</strain>
    </source>
</reference>
<dbReference type="PANTHER" id="PTHR33162">
    <property type="entry name" value="SEC-INDEPENDENT PROTEIN TRANSLOCASE PROTEIN TATA, CHLOROPLASTIC"/>
    <property type="match status" value="1"/>
</dbReference>
<dbReference type="GO" id="GO:0008320">
    <property type="term" value="F:protein transmembrane transporter activity"/>
    <property type="evidence" value="ECO:0007669"/>
    <property type="project" value="UniProtKB-UniRule"/>
</dbReference>
<feature type="region of interest" description="Disordered" evidence="10">
    <location>
        <begin position="178"/>
        <end position="260"/>
    </location>
</feature>
<evidence type="ECO:0000256" key="5">
    <source>
        <dbReference type="ARBA" id="ARBA00022927"/>
    </source>
</evidence>
<evidence type="ECO:0000313" key="11">
    <source>
        <dbReference type="EMBL" id="SHE71347.1"/>
    </source>
</evidence>
<dbReference type="InterPro" id="IPR018448">
    <property type="entry name" value="TatB"/>
</dbReference>
<keyword evidence="5 9" id="KW-0653">Protein transport</keyword>
<dbReference type="NCBIfam" id="TIGR01410">
    <property type="entry name" value="tatB"/>
    <property type="match status" value="1"/>
</dbReference>
<accession>A0A1M4VR69</accession>
<evidence type="ECO:0000313" key="12">
    <source>
        <dbReference type="Proteomes" id="UP000184533"/>
    </source>
</evidence>
<evidence type="ECO:0000256" key="1">
    <source>
        <dbReference type="ARBA" id="ARBA00004167"/>
    </source>
</evidence>
<keyword evidence="6 9" id="KW-1133">Transmembrane helix</keyword>
<comment type="similarity">
    <text evidence="9">Belongs to the TatB family.</text>
</comment>
<dbReference type="EMBL" id="FQVC01000002">
    <property type="protein sequence ID" value="SHE71347.1"/>
    <property type="molecule type" value="Genomic_DNA"/>
</dbReference>
<dbReference type="InterPro" id="IPR003369">
    <property type="entry name" value="TatA/B/E"/>
</dbReference>
<keyword evidence="4 9" id="KW-0812">Transmembrane</keyword>
<dbReference type="PANTHER" id="PTHR33162:SF1">
    <property type="entry name" value="SEC-INDEPENDENT PROTEIN TRANSLOCASE PROTEIN TATA, CHLOROPLASTIC"/>
    <property type="match status" value="1"/>
</dbReference>
<dbReference type="Pfam" id="PF02416">
    <property type="entry name" value="TatA_B_E"/>
    <property type="match status" value="1"/>
</dbReference>
<keyword evidence="3 9" id="KW-1003">Cell membrane</keyword>
<evidence type="ECO:0000256" key="8">
    <source>
        <dbReference type="ARBA" id="ARBA00023136"/>
    </source>
</evidence>
<comment type="function">
    <text evidence="9">Part of the twin-arginine translocation (Tat) system that transports large folded proteins containing a characteristic twin-arginine motif in their signal peptide across membranes. Together with TatC, TatB is part of a receptor directly interacting with Tat signal peptides. TatB may form an oligomeric binding site that transiently accommodates folded Tat precursor proteins before their translocation.</text>
</comment>
<dbReference type="Proteomes" id="UP000184533">
    <property type="component" value="Unassembled WGS sequence"/>
</dbReference>
<sequence>MLGLGWTEMLVIGIAALIFVGPKDLPVVMSRAGKIIGQIRRMGNEFQREINKTTGLDEVRNLRNSITAPLKKTTDEIRKEFNAMTPTGVQPSGVIKPADPKAESVVDEIRAAAGMPAVSPPAVPRTNDEIAAEAGFKPSAKPVAAAKPAAVRKAPVKANPAPTRPVITTDLKPVAPEPMAEAPAKAAVAKKPTARKPAARKPAAAAKPAAEAKPAAAKKPAAKKAPAAAKPAASAAEKPARKAPAASAPVTADAAKAEDE</sequence>
<evidence type="ECO:0000256" key="10">
    <source>
        <dbReference type="SAM" id="MobiDB-lite"/>
    </source>
</evidence>
<dbReference type="AlphaFoldDB" id="A0A1M4VR69"/>
<dbReference type="HAMAP" id="MF_00237">
    <property type="entry name" value="TatB"/>
    <property type="match status" value="1"/>
</dbReference>
<evidence type="ECO:0000256" key="7">
    <source>
        <dbReference type="ARBA" id="ARBA00023010"/>
    </source>
</evidence>
<dbReference type="Gene3D" id="1.20.5.3310">
    <property type="match status" value="1"/>
</dbReference>
<gene>
    <name evidence="9" type="primary">tatB</name>
    <name evidence="11" type="ORF">SAMN02745223_00975</name>
</gene>